<name>A0A1H8B8I4_9BACT</name>
<evidence type="ECO:0000256" key="2">
    <source>
        <dbReference type="ARBA" id="ARBA00023125"/>
    </source>
</evidence>
<dbReference type="OrthoDB" id="799767at2"/>
<dbReference type="PROSITE" id="PS01124">
    <property type="entry name" value="HTH_ARAC_FAMILY_2"/>
    <property type="match status" value="1"/>
</dbReference>
<dbReference type="PANTHER" id="PTHR47893">
    <property type="entry name" value="REGULATORY PROTEIN PCHR"/>
    <property type="match status" value="1"/>
</dbReference>
<dbReference type="STRING" id="573321.SAMN04488505_106158"/>
<sequence length="325" mass="37385">MPQQEQHPDFPGFDEITNLPESETPYIFSVSLPQVDGHFRLLKMGAIALSDGWMQLKDKNLEYAAMKHFNELPLVEMNFSLEGCIRQKLGFMKEDVLFTKGYHNIMYNHGEWEHNQFMNGGIHNTFTINIHADRFMELFSAYSSPMDRLAENVLKQQPFLLQQPGLPYTPQMLSIINSLWSCTLTGGLKQLFLDSKMMELLLLQFELFTQPAPGKNTGPDKNELEKLHLAREILLRDIQHPPTLAQLARQCGLNEFKLKKGFKAVFNNTVFGYFAATRLEQARQLILHTGNTISEIAYETGFSHPQHFQRAFKKHFGIPPGQLRK</sequence>
<evidence type="ECO:0000313" key="5">
    <source>
        <dbReference type="EMBL" id="SEM79255.1"/>
    </source>
</evidence>
<dbReference type="SUPFAM" id="SSF46689">
    <property type="entry name" value="Homeodomain-like"/>
    <property type="match status" value="2"/>
</dbReference>
<dbReference type="AlphaFoldDB" id="A0A1H8B8I4"/>
<dbReference type="Pfam" id="PF12833">
    <property type="entry name" value="HTH_18"/>
    <property type="match status" value="1"/>
</dbReference>
<organism evidence="5 6">
    <name type="scientific">Chitinophaga rupis</name>
    <dbReference type="NCBI Taxonomy" id="573321"/>
    <lineage>
        <taxon>Bacteria</taxon>
        <taxon>Pseudomonadati</taxon>
        <taxon>Bacteroidota</taxon>
        <taxon>Chitinophagia</taxon>
        <taxon>Chitinophagales</taxon>
        <taxon>Chitinophagaceae</taxon>
        <taxon>Chitinophaga</taxon>
    </lineage>
</organism>
<dbReference type="RefSeq" id="WP_089917522.1">
    <property type="nucleotide sequence ID" value="NZ_FOBB01000006.1"/>
</dbReference>
<protein>
    <submittedName>
        <fullName evidence="5">Transcriptional regulator, AraC family</fullName>
    </submittedName>
</protein>
<accession>A0A1H8B8I4</accession>
<dbReference type="InterPro" id="IPR009057">
    <property type="entry name" value="Homeodomain-like_sf"/>
</dbReference>
<dbReference type="PROSITE" id="PS00041">
    <property type="entry name" value="HTH_ARAC_FAMILY_1"/>
    <property type="match status" value="1"/>
</dbReference>
<dbReference type="GO" id="GO:0043565">
    <property type="term" value="F:sequence-specific DNA binding"/>
    <property type="evidence" value="ECO:0007669"/>
    <property type="project" value="InterPro"/>
</dbReference>
<keyword evidence="6" id="KW-1185">Reference proteome</keyword>
<keyword evidence="2" id="KW-0238">DNA-binding</keyword>
<evidence type="ECO:0000313" key="6">
    <source>
        <dbReference type="Proteomes" id="UP000198984"/>
    </source>
</evidence>
<evidence type="ECO:0000256" key="3">
    <source>
        <dbReference type="ARBA" id="ARBA00023163"/>
    </source>
</evidence>
<dbReference type="EMBL" id="FOBB01000006">
    <property type="protein sequence ID" value="SEM79255.1"/>
    <property type="molecule type" value="Genomic_DNA"/>
</dbReference>
<keyword evidence="3" id="KW-0804">Transcription</keyword>
<evidence type="ECO:0000259" key="4">
    <source>
        <dbReference type="PROSITE" id="PS01124"/>
    </source>
</evidence>
<reference evidence="5 6" key="1">
    <citation type="submission" date="2016-10" db="EMBL/GenBank/DDBJ databases">
        <authorList>
            <person name="de Groot N.N."/>
        </authorList>
    </citation>
    <scope>NUCLEOTIDE SEQUENCE [LARGE SCALE GENOMIC DNA]</scope>
    <source>
        <strain evidence="5 6">DSM 21039</strain>
    </source>
</reference>
<dbReference type="Gene3D" id="1.10.10.60">
    <property type="entry name" value="Homeodomain-like"/>
    <property type="match status" value="2"/>
</dbReference>
<feature type="domain" description="HTH araC/xylS-type" evidence="4">
    <location>
        <begin position="228"/>
        <end position="325"/>
    </location>
</feature>
<dbReference type="InterPro" id="IPR018062">
    <property type="entry name" value="HTH_AraC-typ_CS"/>
</dbReference>
<dbReference type="InterPro" id="IPR053142">
    <property type="entry name" value="PchR_regulatory_protein"/>
</dbReference>
<dbReference type="SMART" id="SM00342">
    <property type="entry name" value="HTH_ARAC"/>
    <property type="match status" value="1"/>
</dbReference>
<evidence type="ECO:0000256" key="1">
    <source>
        <dbReference type="ARBA" id="ARBA00023015"/>
    </source>
</evidence>
<proteinExistence type="predicted"/>
<gene>
    <name evidence="5" type="ORF">SAMN04488505_106158</name>
</gene>
<dbReference type="InterPro" id="IPR018060">
    <property type="entry name" value="HTH_AraC"/>
</dbReference>
<keyword evidence="1" id="KW-0805">Transcription regulation</keyword>
<dbReference type="GO" id="GO:0003700">
    <property type="term" value="F:DNA-binding transcription factor activity"/>
    <property type="evidence" value="ECO:0007669"/>
    <property type="project" value="InterPro"/>
</dbReference>
<dbReference type="InterPro" id="IPR020449">
    <property type="entry name" value="Tscrpt_reg_AraC-type_HTH"/>
</dbReference>
<dbReference type="PANTHER" id="PTHR47893:SF1">
    <property type="entry name" value="REGULATORY PROTEIN PCHR"/>
    <property type="match status" value="1"/>
</dbReference>
<dbReference type="PRINTS" id="PR00032">
    <property type="entry name" value="HTHARAC"/>
</dbReference>
<dbReference type="Proteomes" id="UP000198984">
    <property type="component" value="Unassembled WGS sequence"/>
</dbReference>